<name>A0A5C4JD62_9ACTN</name>
<dbReference type="AlphaFoldDB" id="A0A5C4JD62"/>
<evidence type="ECO:0000313" key="2">
    <source>
        <dbReference type="EMBL" id="TMR01838.1"/>
    </source>
</evidence>
<keyword evidence="3" id="KW-1185">Reference proteome</keyword>
<evidence type="ECO:0000256" key="1">
    <source>
        <dbReference type="SAM" id="MobiDB-lite"/>
    </source>
</evidence>
<dbReference type="PANTHER" id="PTHR31299:SF0">
    <property type="entry name" value="ESTERASE, PUTATIVE (AFU_ORTHOLOGUE AFUA_1G05850)-RELATED"/>
    <property type="match status" value="1"/>
</dbReference>
<feature type="region of interest" description="Disordered" evidence="1">
    <location>
        <begin position="1"/>
        <end position="105"/>
    </location>
</feature>
<gene>
    <name evidence="2" type="ORF">ETD83_13715</name>
</gene>
<dbReference type="InterPro" id="IPR007815">
    <property type="entry name" value="Emycin_Estase"/>
</dbReference>
<reference evidence="2 3" key="1">
    <citation type="submission" date="2019-05" db="EMBL/GenBank/DDBJ databases">
        <title>Draft genome sequence of Actinomadura sp. 14C53.</title>
        <authorList>
            <person name="Saricaoglu S."/>
            <person name="Isik K."/>
        </authorList>
    </citation>
    <scope>NUCLEOTIDE SEQUENCE [LARGE SCALE GENOMIC DNA]</scope>
    <source>
        <strain evidence="2 3">14C53</strain>
    </source>
</reference>
<comment type="caution">
    <text evidence="2">The sequence shown here is derived from an EMBL/GenBank/DDBJ whole genome shotgun (WGS) entry which is preliminary data.</text>
</comment>
<dbReference type="OrthoDB" id="4329964at2"/>
<evidence type="ECO:0000313" key="3">
    <source>
        <dbReference type="Proteomes" id="UP000309174"/>
    </source>
</evidence>
<dbReference type="GO" id="GO:0046677">
    <property type="term" value="P:response to antibiotic"/>
    <property type="evidence" value="ECO:0007669"/>
    <property type="project" value="InterPro"/>
</dbReference>
<feature type="compositionally biased region" description="Basic and acidic residues" evidence="1">
    <location>
        <begin position="53"/>
        <end position="65"/>
    </location>
</feature>
<dbReference type="EMBL" id="VCKW01000057">
    <property type="protein sequence ID" value="TMR01838.1"/>
    <property type="molecule type" value="Genomic_DNA"/>
</dbReference>
<dbReference type="Proteomes" id="UP000309174">
    <property type="component" value="Unassembled WGS sequence"/>
</dbReference>
<dbReference type="PANTHER" id="PTHR31299">
    <property type="entry name" value="ESTERASE, PUTATIVE (AFU_ORTHOLOGUE AFUA_1G05850)-RELATED"/>
    <property type="match status" value="1"/>
</dbReference>
<dbReference type="Pfam" id="PF05139">
    <property type="entry name" value="Erythro_esteras"/>
    <property type="match status" value="1"/>
</dbReference>
<dbReference type="InterPro" id="IPR052036">
    <property type="entry name" value="Hydrolase/PRTase-associated"/>
</dbReference>
<sequence length="313" mass="34844">MSDVDAGVQRGPSAARPGPLPRRRHPGAAAAPVRRDPRVRQGRRAAPVRRPRPPPDRDRHARRAAEASGLVQRSRIHRRAQAPVHRARPGRPRHGAPRGPGRSQVSWDDAVQHARALVGWYESYTTAGDEQNTRERYIARFIETWRRRTGHRVVYSAANAHTAGVEEQVVSFPDEYPGPDVTRRRTAGGILRRVHGRRYRSIATVFDHGDVLTGWETGGPKVCAMPSPHESFIDRDLGTARIPDYLVDLRHGAPPPVRHRLDGPAKLRTVSAAYVPEKDAEYHHTVGSLSSAFDAILHIDQVTPTRLLNAPHP</sequence>
<organism evidence="2 3">
    <name type="scientific">Actinomadura soli</name>
    <dbReference type="NCBI Taxonomy" id="2508997"/>
    <lineage>
        <taxon>Bacteria</taxon>
        <taxon>Bacillati</taxon>
        <taxon>Actinomycetota</taxon>
        <taxon>Actinomycetes</taxon>
        <taxon>Streptosporangiales</taxon>
        <taxon>Thermomonosporaceae</taxon>
        <taxon>Actinomadura</taxon>
    </lineage>
</organism>
<proteinExistence type="predicted"/>
<protein>
    <submittedName>
        <fullName evidence="2">Erythromycin esterase family protein</fullName>
    </submittedName>
</protein>
<feature type="compositionally biased region" description="Basic residues" evidence="1">
    <location>
        <begin position="74"/>
        <end position="96"/>
    </location>
</feature>
<dbReference type="Gene3D" id="3.40.1660.10">
    <property type="entry name" value="EreA-like (biosynthetic domain)"/>
    <property type="match status" value="1"/>
</dbReference>
<dbReference type="SUPFAM" id="SSF159501">
    <property type="entry name" value="EreA/ChaN-like"/>
    <property type="match status" value="1"/>
</dbReference>
<feature type="compositionally biased region" description="Basic residues" evidence="1">
    <location>
        <begin position="40"/>
        <end position="52"/>
    </location>
</feature>
<accession>A0A5C4JD62</accession>